<reference evidence="1" key="1">
    <citation type="submission" date="2020-01" db="EMBL/GenBank/DDBJ databases">
        <authorList>
            <person name="Mishra B."/>
        </authorList>
    </citation>
    <scope>NUCLEOTIDE SEQUENCE [LARGE SCALE GENOMIC DNA]</scope>
</reference>
<proteinExistence type="predicted"/>
<protein>
    <submittedName>
        <fullName evidence="1">Uncharacterized protein</fullName>
    </submittedName>
</protein>
<gene>
    <name evidence="1" type="ORF">MERR_LOCUS16478</name>
</gene>
<dbReference type="Proteomes" id="UP000467841">
    <property type="component" value="Unassembled WGS sequence"/>
</dbReference>
<keyword evidence="2" id="KW-1185">Reference proteome</keyword>
<accession>A0A6D2ILI8</accession>
<name>A0A6D2ILI8_9BRAS</name>
<evidence type="ECO:0000313" key="2">
    <source>
        <dbReference type="Proteomes" id="UP000467841"/>
    </source>
</evidence>
<comment type="caution">
    <text evidence="1">The sequence shown here is derived from an EMBL/GenBank/DDBJ whole genome shotgun (WGS) entry which is preliminary data.</text>
</comment>
<dbReference type="AlphaFoldDB" id="A0A6D2ILI8"/>
<evidence type="ECO:0000313" key="1">
    <source>
        <dbReference type="EMBL" id="CAA7029243.1"/>
    </source>
</evidence>
<organism evidence="1 2">
    <name type="scientific">Microthlaspi erraticum</name>
    <dbReference type="NCBI Taxonomy" id="1685480"/>
    <lineage>
        <taxon>Eukaryota</taxon>
        <taxon>Viridiplantae</taxon>
        <taxon>Streptophyta</taxon>
        <taxon>Embryophyta</taxon>
        <taxon>Tracheophyta</taxon>
        <taxon>Spermatophyta</taxon>
        <taxon>Magnoliopsida</taxon>
        <taxon>eudicotyledons</taxon>
        <taxon>Gunneridae</taxon>
        <taxon>Pentapetalae</taxon>
        <taxon>rosids</taxon>
        <taxon>malvids</taxon>
        <taxon>Brassicales</taxon>
        <taxon>Brassicaceae</taxon>
        <taxon>Coluteocarpeae</taxon>
        <taxon>Microthlaspi</taxon>
    </lineage>
</organism>
<sequence>METRDRLAWLSHGSGEYTVKTGYFVARNRANGKRNEVEPDSTFNWITERNNASPSIPLSFCSIGLEVGAIQRTSGISRLHLYKSRNCRNQNATTPSAYRNSSWIFDPLDPMEYLAEQK</sequence>
<dbReference type="EMBL" id="CACVBM020001078">
    <property type="protein sequence ID" value="CAA7029243.1"/>
    <property type="molecule type" value="Genomic_DNA"/>
</dbReference>